<evidence type="ECO:0000313" key="2">
    <source>
        <dbReference type="EMBL" id="ASP21165.1"/>
    </source>
</evidence>
<dbReference type="RefSeq" id="WP_157733497.1">
    <property type="nucleotide sequence ID" value="NZ_CP022540.1"/>
</dbReference>
<feature type="domain" description="Hedgehog/Intein (Hint)" evidence="1">
    <location>
        <begin position="43"/>
        <end position="174"/>
    </location>
</feature>
<dbReference type="KEGG" id="aht:ANTHELSMS3_02501"/>
<protein>
    <submittedName>
        <fullName evidence="2">Hint domain protein</fullName>
    </submittedName>
</protein>
<dbReference type="Proteomes" id="UP000203589">
    <property type="component" value="Chromosome"/>
</dbReference>
<dbReference type="EMBL" id="CP022540">
    <property type="protein sequence ID" value="ASP21165.1"/>
    <property type="molecule type" value="Genomic_DNA"/>
</dbReference>
<reference evidence="2 3" key="1">
    <citation type="submission" date="2017-07" db="EMBL/GenBank/DDBJ databases">
        <title>Genome Sequence of Antarctobacter heliothermus Strain SMS3 Isolated from a culture of the Diatom Skeletonema marinoi.</title>
        <authorList>
            <person name="Topel M."/>
            <person name="Pinder M.I.M."/>
            <person name="Johansson O.N."/>
            <person name="Kourtchenko O."/>
            <person name="Godhe A."/>
            <person name="Clarke A.K."/>
        </authorList>
    </citation>
    <scope>NUCLEOTIDE SEQUENCE [LARGE SCALE GENOMIC DNA]</scope>
    <source>
        <strain evidence="2 3">SMS3</strain>
    </source>
</reference>
<keyword evidence="3" id="KW-1185">Reference proteome</keyword>
<sequence length="242" mass="26012">MERSGIFPVDGAVPVDVMDETGLPPGRVRTCSPEIAGGLPCCARIKTLQGERRAGDLRPGDRVLTRDNGYQSLRWSGRTPDGSPAVAAIRIRKGVLGHGLPERVMLVAPEQRFVIGGARLRHLLGLAEATVTAAQLTRLKGVTALHHSPGTYVQILFDRHEVVMVEGVWTDSLRLTSAVLARLPRATQDALLAAGPALTKDGSAPPARPPVPSDLVQTLLRTRDRPELARSGLSLQVTRDRT</sequence>
<evidence type="ECO:0000259" key="1">
    <source>
        <dbReference type="Pfam" id="PF13403"/>
    </source>
</evidence>
<dbReference type="OrthoDB" id="6305173at2"/>
<evidence type="ECO:0000313" key="3">
    <source>
        <dbReference type="Proteomes" id="UP000203589"/>
    </source>
</evidence>
<dbReference type="AlphaFoldDB" id="A0A222E4N9"/>
<dbReference type="InterPro" id="IPR028992">
    <property type="entry name" value="Hedgehog/Intein_dom"/>
</dbReference>
<dbReference type="SUPFAM" id="SSF51294">
    <property type="entry name" value="Hedgehog/intein (Hint) domain"/>
    <property type="match status" value="1"/>
</dbReference>
<organism evidence="2 3">
    <name type="scientific">Antarctobacter heliothermus</name>
    <dbReference type="NCBI Taxonomy" id="74033"/>
    <lineage>
        <taxon>Bacteria</taxon>
        <taxon>Pseudomonadati</taxon>
        <taxon>Pseudomonadota</taxon>
        <taxon>Alphaproteobacteria</taxon>
        <taxon>Rhodobacterales</taxon>
        <taxon>Roseobacteraceae</taxon>
        <taxon>Antarctobacter</taxon>
    </lineage>
</organism>
<dbReference type="Pfam" id="PF13403">
    <property type="entry name" value="Hint_2"/>
    <property type="match status" value="1"/>
</dbReference>
<name>A0A222E4N9_9RHOB</name>
<gene>
    <name evidence="2" type="ORF">ANTHELSMS3_02501</name>
</gene>
<proteinExistence type="predicted"/>
<accession>A0A222E4N9</accession>
<dbReference type="InterPro" id="IPR036844">
    <property type="entry name" value="Hint_dom_sf"/>
</dbReference>